<organism evidence="7 8">
    <name type="scientific">Rhodobacter capsulatus (strain ATCC BAA-309 / NBRC 16581 / SB1003)</name>
    <dbReference type="NCBI Taxonomy" id="272942"/>
    <lineage>
        <taxon>Bacteria</taxon>
        <taxon>Pseudomonadati</taxon>
        <taxon>Pseudomonadota</taxon>
        <taxon>Alphaproteobacteria</taxon>
        <taxon>Rhodobacterales</taxon>
        <taxon>Rhodobacter group</taxon>
        <taxon>Rhodobacter</taxon>
    </lineage>
</organism>
<feature type="binding site" evidence="6">
    <location>
        <position position="61"/>
    </location>
    <ligand>
        <name>S-adenosyl-L-methionine</name>
        <dbReference type="ChEBI" id="CHEBI:59789"/>
    </ligand>
</feature>
<dbReference type="HOGENOM" id="CLU_065341_1_1_5"/>
<dbReference type="InterPro" id="IPR003682">
    <property type="entry name" value="rRNA_ssu_MeTfrase_G"/>
</dbReference>
<feature type="binding site" evidence="6">
    <location>
        <position position="129"/>
    </location>
    <ligand>
        <name>S-adenosyl-L-methionine</name>
        <dbReference type="ChEBI" id="CHEBI:59789"/>
    </ligand>
</feature>
<dbReference type="eggNOG" id="COG0357">
    <property type="taxonomic scope" value="Bacteria"/>
</dbReference>
<keyword evidence="3 6" id="KW-0489">Methyltransferase</keyword>
<dbReference type="EMBL" id="CP001312">
    <property type="protein sequence ID" value="ADE83827.1"/>
    <property type="molecule type" value="Genomic_DNA"/>
</dbReference>
<dbReference type="RefSeq" id="WP_013065809.1">
    <property type="nucleotide sequence ID" value="NC_014034.1"/>
</dbReference>
<dbReference type="NCBIfam" id="TIGR00138">
    <property type="entry name" value="rsmG_gidB"/>
    <property type="match status" value="1"/>
</dbReference>
<keyword evidence="2 6" id="KW-0698">rRNA processing</keyword>
<evidence type="ECO:0000256" key="5">
    <source>
        <dbReference type="ARBA" id="ARBA00022691"/>
    </source>
</evidence>
<evidence type="ECO:0000256" key="6">
    <source>
        <dbReference type="HAMAP-Rule" id="MF_00074"/>
    </source>
</evidence>
<comment type="function">
    <text evidence="6">Specifically methylates the N7 position of guanine in position 527 of 16S rRNA.</text>
</comment>
<dbReference type="KEGG" id="rcp:RCAP_rcc00062"/>
<comment type="subcellular location">
    <subcellularLocation>
        <location evidence="6">Cytoplasm</location>
    </subcellularLocation>
</comment>
<feature type="binding site" evidence="6">
    <location>
        <position position="66"/>
    </location>
    <ligand>
        <name>S-adenosyl-L-methionine</name>
        <dbReference type="ChEBI" id="CHEBI:59789"/>
    </ligand>
</feature>
<comment type="similarity">
    <text evidence="6">Belongs to the methyltransferase superfamily. RNA methyltransferase RsmG family.</text>
</comment>
<dbReference type="EC" id="2.1.1.170" evidence="6"/>
<keyword evidence="1 6" id="KW-0963">Cytoplasm</keyword>
<dbReference type="PANTHER" id="PTHR31760:SF0">
    <property type="entry name" value="S-ADENOSYL-L-METHIONINE-DEPENDENT METHYLTRANSFERASES SUPERFAMILY PROTEIN"/>
    <property type="match status" value="1"/>
</dbReference>
<evidence type="ECO:0000256" key="4">
    <source>
        <dbReference type="ARBA" id="ARBA00022679"/>
    </source>
</evidence>
<keyword evidence="8" id="KW-1185">Reference proteome</keyword>
<keyword evidence="4 6" id="KW-0808">Transferase</keyword>
<dbReference type="AlphaFoldDB" id="D5AKI5"/>
<protein>
    <recommendedName>
        <fullName evidence="6">Ribosomal RNA small subunit methyltransferase G</fullName>
        <ecNumber evidence="6">2.1.1.170</ecNumber>
    </recommendedName>
    <alternativeName>
        <fullName evidence="6">16S rRNA 7-methylguanosine methyltransferase</fullName>
        <shortName evidence="6">16S rRNA m7G methyltransferase</shortName>
    </alternativeName>
</protein>
<dbReference type="PANTHER" id="PTHR31760">
    <property type="entry name" value="S-ADENOSYL-L-METHIONINE-DEPENDENT METHYLTRANSFERASES SUPERFAMILY PROTEIN"/>
    <property type="match status" value="1"/>
</dbReference>
<dbReference type="Gene3D" id="3.40.50.150">
    <property type="entry name" value="Vaccinia Virus protein VP39"/>
    <property type="match status" value="1"/>
</dbReference>
<accession>D5AKI5</accession>
<name>D5AKI5_RHOCB</name>
<dbReference type="GO" id="GO:0070043">
    <property type="term" value="F:rRNA (guanine-N7-)-methyltransferase activity"/>
    <property type="evidence" value="ECO:0007669"/>
    <property type="project" value="UniProtKB-UniRule"/>
</dbReference>
<dbReference type="SUPFAM" id="SSF53335">
    <property type="entry name" value="S-adenosyl-L-methionine-dependent methyltransferases"/>
    <property type="match status" value="1"/>
</dbReference>
<proteinExistence type="inferred from homology"/>
<comment type="catalytic activity">
    <reaction evidence="6">
        <text>guanosine(527) in 16S rRNA + S-adenosyl-L-methionine = N(7)-methylguanosine(527) in 16S rRNA + S-adenosyl-L-homocysteine</text>
        <dbReference type="Rhea" id="RHEA:42732"/>
        <dbReference type="Rhea" id="RHEA-COMP:10209"/>
        <dbReference type="Rhea" id="RHEA-COMP:10210"/>
        <dbReference type="ChEBI" id="CHEBI:57856"/>
        <dbReference type="ChEBI" id="CHEBI:59789"/>
        <dbReference type="ChEBI" id="CHEBI:74269"/>
        <dbReference type="ChEBI" id="CHEBI:74480"/>
        <dbReference type="EC" id="2.1.1.170"/>
    </reaction>
</comment>
<evidence type="ECO:0000313" key="8">
    <source>
        <dbReference type="Proteomes" id="UP000002361"/>
    </source>
</evidence>
<dbReference type="HAMAP" id="MF_00074">
    <property type="entry name" value="16SrRNA_methyltr_G"/>
    <property type="match status" value="1"/>
</dbReference>
<sequence length="196" mass="21661">MFHVKQFNASSGWKALLKKWNPAINLVSPRTLVEVWTRHFLDSAQILRSVDHAPQHWADLGSGGGFPGLVVGVLAKEQFPDMRLTLVESDKRKAAFLLNAVRDLGLSAVVADKRIESLEPLKADVLSARALAPLETLLAYAERHLSPAGIALFPKGNRWREEVAQAQQKWSFAFEPKPSATDPDSVVLNIKGLHRA</sequence>
<dbReference type="InterPro" id="IPR029063">
    <property type="entry name" value="SAM-dependent_MTases_sf"/>
</dbReference>
<evidence type="ECO:0000256" key="1">
    <source>
        <dbReference type="ARBA" id="ARBA00022490"/>
    </source>
</evidence>
<dbReference type="STRING" id="272942.RCAP_rcc00062"/>
<evidence type="ECO:0000256" key="2">
    <source>
        <dbReference type="ARBA" id="ARBA00022552"/>
    </source>
</evidence>
<comment type="caution">
    <text evidence="6">Lacks conserved residue(s) required for the propagation of feature annotation.</text>
</comment>
<dbReference type="GO" id="GO:0005829">
    <property type="term" value="C:cytosol"/>
    <property type="evidence" value="ECO:0007669"/>
    <property type="project" value="TreeGrafter"/>
</dbReference>
<gene>
    <name evidence="7" type="primary">gidB</name>
    <name evidence="6" type="synonym">rsmG</name>
    <name evidence="7" type="ordered locus">RCAP_rcc00062</name>
</gene>
<dbReference type="Proteomes" id="UP000002361">
    <property type="component" value="Chromosome"/>
</dbReference>
<reference evidence="7 8" key="2">
    <citation type="journal article" date="2010" name="J. Bacteriol.">
        <title>Complete genome sequence of the photosynthetic purple nonsulfur bacterium Rhodobacter capsulatus SB 1003.</title>
        <authorList>
            <person name="Strnad H."/>
            <person name="Lapidus A."/>
            <person name="Paces J."/>
            <person name="Ulbrich P."/>
            <person name="Vlcek C."/>
            <person name="Paces V."/>
            <person name="Haselkorn R."/>
        </authorList>
    </citation>
    <scope>NUCLEOTIDE SEQUENCE [LARGE SCALE GENOMIC DNA]</scope>
    <source>
        <strain evidence="8">ATCC BAA-309 / NBRC 16581 / SB1003</strain>
    </source>
</reference>
<evidence type="ECO:0000256" key="3">
    <source>
        <dbReference type="ARBA" id="ARBA00022603"/>
    </source>
</evidence>
<reference key="1">
    <citation type="submission" date="2008-12" db="EMBL/GenBank/DDBJ databases">
        <title>Complete genome sequence of Rhodobacter capsulatus SB1003.</title>
        <authorList>
            <person name="Strnad H."/>
            <person name="Lapidus A."/>
            <person name="Vlcek C."/>
            <person name="Ulbrich P."/>
            <person name="Paces J."/>
            <person name="Maltsev N."/>
            <person name="Kumar V."/>
            <person name="Kogan Y."/>
            <person name="Milgram A."/>
            <person name="Rebrekov D."/>
            <person name="Mazur M."/>
            <person name="Cox R."/>
            <person name="Kyrpides N."/>
            <person name="Kolar M."/>
            <person name="Sachova J."/>
            <person name="Ridl J."/>
            <person name="Ivanova N."/>
            <person name="Kapatral V."/>
            <person name="Los T."/>
            <person name="Lykidis A."/>
            <person name="Mikhailova N."/>
            <person name="Reznik G."/>
            <person name="Vasieva O."/>
            <person name="Fonstein M."/>
            <person name="Paces V."/>
            <person name="Haselkorn R."/>
        </authorList>
    </citation>
    <scope>NUCLEOTIDE SEQUENCE</scope>
    <source>
        <strain>SB1003</strain>
    </source>
</reference>
<keyword evidence="5 6" id="KW-0949">S-adenosyl-L-methionine</keyword>
<dbReference type="GeneID" id="31489019"/>
<dbReference type="Pfam" id="PF02527">
    <property type="entry name" value="GidB"/>
    <property type="match status" value="1"/>
</dbReference>
<dbReference type="PIRSF" id="PIRSF003078">
    <property type="entry name" value="GidB"/>
    <property type="match status" value="1"/>
</dbReference>
<evidence type="ECO:0000313" key="7">
    <source>
        <dbReference type="EMBL" id="ADE83827.1"/>
    </source>
</evidence>
<feature type="binding site" evidence="6">
    <location>
        <begin position="115"/>
        <end position="116"/>
    </location>
    <ligand>
        <name>S-adenosyl-L-methionine</name>
        <dbReference type="ChEBI" id="CHEBI:59789"/>
    </ligand>
</feature>